<evidence type="ECO:0000313" key="2">
    <source>
        <dbReference type="Proteomes" id="UP000827092"/>
    </source>
</evidence>
<dbReference type="Proteomes" id="UP000827092">
    <property type="component" value="Unassembled WGS sequence"/>
</dbReference>
<protein>
    <submittedName>
        <fullName evidence="1">Uncharacterized protein</fullName>
    </submittedName>
</protein>
<keyword evidence="2" id="KW-1185">Reference proteome</keyword>
<dbReference type="EMBL" id="JAFNEN010000187">
    <property type="protein sequence ID" value="KAG8190314.1"/>
    <property type="molecule type" value="Genomic_DNA"/>
</dbReference>
<organism evidence="1 2">
    <name type="scientific">Oedothorax gibbosus</name>
    <dbReference type="NCBI Taxonomy" id="931172"/>
    <lineage>
        <taxon>Eukaryota</taxon>
        <taxon>Metazoa</taxon>
        <taxon>Ecdysozoa</taxon>
        <taxon>Arthropoda</taxon>
        <taxon>Chelicerata</taxon>
        <taxon>Arachnida</taxon>
        <taxon>Araneae</taxon>
        <taxon>Araneomorphae</taxon>
        <taxon>Entelegynae</taxon>
        <taxon>Araneoidea</taxon>
        <taxon>Linyphiidae</taxon>
        <taxon>Erigoninae</taxon>
        <taxon>Oedothorax</taxon>
    </lineage>
</organism>
<accession>A0AAV6V353</accession>
<gene>
    <name evidence="1" type="ORF">JTE90_012600</name>
</gene>
<comment type="caution">
    <text evidence="1">The sequence shown here is derived from an EMBL/GenBank/DDBJ whole genome shotgun (WGS) entry which is preliminary data.</text>
</comment>
<name>A0AAV6V353_9ARAC</name>
<proteinExistence type="predicted"/>
<sequence>MHPPIGFPTFPPIGQVIAVTSLEGGGEGVITKNTSRELPFVVEHKFRGSRRAKVDHDTLTCNRMRKNSFHPWVLIIIWSTCSFGMR</sequence>
<dbReference type="AlphaFoldDB" id="A0AAV6V353"/>
<reference evidence="1 2" key="1">
    <citation type="journal article" date="2022" name="Nat. Ecol. Evol.">
        <title>A masculinizing supergene underlies an exaggerated male reproductive morph in a spider.</title>
        <authorList>
            <person name="Hendrickx F."/>
            <person name="De Corte Z."/>
            <person name="Sonet G."/>
            <person name="Van Belleghem S.M."/>
            <person name="Kostlbacher S."/>
            <person name="Vangestel C."/>
        </authorList>
    </citation>
    <scope>NUCLEOTIDE SEQUENCE [LARGE SCALE GENOMIC DNA]</scope>
    <source>
        <strain evidence="1">W744_W776</strain>
    </source>
</reference>
<evidence type="ECO:0000313" key="1">
    <source>
        <dbReference type="EMBL" id="KAG8190314.1"/>
    </source>
</evidence>